<name>A0A1M6VRL3_9FLAO</name>
<dbReference type="OrthoDB" id="9907040at2"/>
<dbReference type="STRING" id="1302687.SAMN05444267_1008118"/>
<feature type="transmembrane region" description="Helical" evidence="1">
    <location>
        <begin position="36"/>
        <end position="53"/>
    </location>
</feature>
<keyword evidence="3" id="KW-1185">Reference proteome</keyword>
<evidence type="ECO:0000313" key="3">
    <source>
        <dbReference type="Proteomes" id="UP000184364"/>
    </source>
</evidence>
<protein>
    <submittedName>
        <fullName evidence="2">Uncharacterized protein</fullName>
    </submittedName>
</protein>
<evidence type="ECO:0000256" key="1">
    <source>
        <dbReference type="SAM" id="Phobius"/>
    </source>
</evidence>
<gene>
    <name evidence="2" type="ORF">SAMN05444267_1008118</name>
</gene>
<keyword evidence="1" id="KW-1133">Transmembrane helix</keyword>
<dbReference type="Proteomes" id="UP000184364">
    <property type="component" value="Unassembled WGS sequence"/>
</dbReference>
<accession>A0A1M6VRL3</accession>
<reference evidence="3" key="1">
    <citation type="submission" date="2016-11" db="EMBL/GenBank/DDBJ databases">
        <authorList>
            <person name="Varghese N."/>
            <person name="Submissions S."/>
        </authorList>
    </citation>
    <scope>NUCLEOTIDE SEQUENCE [LARGE SCALE GENOMIC DNA]</scope>
    <source>
        <strain evidence="3">DSM 26899</strain>
    </source>
</reference>
<dbReference type="AlphaFoldDB" id="A0A1M6VRL3"/>
<sequence length="211" mass="24219">MSKKISRTLILSIEYSALLGSIILIVYSIINSNWEVTAAALAVVAAIIANFNSQRISWKQEDEYEADIDINFDLKTISRKVLLVIQNTGGSRAYKVNFVITPELKVVNNEIIKDRNLNFIEKKEKIQYNVSTTADMFAQNLSNERPKNYTVEYSFSQTENGKLIKKQKTISIEHYRRTTSPDSDLEDFYIKNGNISEKLDKLEKAILKIRK</sequence>
<proteinExistence type="predicted"/>
<evidence type="ECO:0000313" key="2">
    <source>
        <dbReference type="EMBL" id="SHK83985.1"/>
    </source>
</evidence>
<dbReference type="RefSeq" id="WP_073292176.1">
    <property type="nucleotide sequence ID" value="NZ_FRAV01000008.1"/>
</dbReference>
<dbReference type="EMBL" id="FRAV01000008">
    <property type="protein sequence ID" value="SHK83985.1"/>
    <property type="molecule type" value="Genomic_DNA"/>
</dbReference>
<keyword evidence="1" id="KW-0812">Transmembrane</keyword>
<feature type="transmembrane region" description="Helical" evidence="1">
    <location>
        <begin position="12"/>
        <end position="30"/>
    </location>
</feature>
<organism evidence="2 3">
    <name type="scientific">Chryseobacterium polytrichastri</name>
    <dbReference type="NCBI Taxonomy" id="1302687"/>
    <lineage>
        <taxon>Bacteria</taxon>
        <taxon>Pseudomonadati</taxon>
        <taxon>Bacteroidota</taxon>
        <taxon>Flavobacteriia</taxon>
        <taxon>Flavobacteriales</taxon>
        <taxon>Weeksellaceae</taxon>
        <taxon>Chryseobacterium group</taxon>
        <taxon>Chryseobacterium</taxon>
    </lineage>
</organism>
<keyword evidence="1" id="KW-0472">Membrane</keyword>